<keyword evidence="3" id="KW-1003">Cell membrane</keyword>
<keyword evidence="2" id="KW-0193">Cuticle</keyword>
<dbReference type="Gene3D" id="3.40.50.410">
    <property type="entry name" value="von Willebrand factor, type A domain"/>
    <property type="match status" value="1"/>
</dbReference>
<dbReference type="Proteomes" id="UP000035681">
    <property type="component" value="Unplaced"/>
</dbReference>
<feature type="signal peptide" evidence="11">
    <location>
        <begin position="1"/>
        <end position="20"/>
    </location>
</feature>
<sequence>MVWRNIFLLLIFFYDFRVNTFSPPGINPSIFNPSVIYQQEHRPVISKDGSSNIPRSPYEPPTAIFATRPPLPGYYKATKPYTRGPFPFIPVTESPFKIGLKNPQDLLEELKNNKYYGESENNNNKETKKIVSDTGIFYPVEKTLSGELIGYVNVPYYEVPAKQSVKSPNVVIYDNTLTSKTTTTTTTTTTITSTTTITTITTTKKSITTTKKTTIPEIVENQKFKIITTGYIQNTEPKTNGYPVIDIAKYTTTSHGKTFNQLPDINKYNYPNVNEKYNKYSNSKPNNNYGYEAVPISPEMYYGSHERHNMNYNNLQPSPPMSGGYYGPQPPVTKKKSNSLRPFFTRTKSHLATISPITEKNINSIVYKIKNKITPTSYTTFTPTTTRPIKTTKKVFSKPPSTRKVTQIPWWMISTTKKPLTASSTDRAKFEEGYFTITTRKPITTKLPKISPSTLIHTTSQFPKTTSTSTVTSTTKPPIVIFQTTTKKPLISIPPVTSKTIPPIIIYQKSTKIVSLPPPSTTGTPSVELLSTVSSTKKVEQSVTFRESKKLDKEEIKGIKSSVEFEITNTYPTIVTITTPPRVTFEKGPRVVTEKFETEPSIFLEGHTPTRGYLEMASPKVTTVKIEPSSIEYEEEETSLPPKIEVIEKITPTPSFTVKPSTIGKTFFTETPKIFFPTTTSPQTKEFVTHEVPKTTTTSSRKEPLYYTISSKTTLKETQTTTFGGTEISRTPTTKTTQPRVEITSVPFTVEKEITSVPFTVEKEITSIPSTVEKETFESPTTRGHIEIEEIETTRGGIVEVSTTEKPYIQFTTTEKEIEVPSLELSTPEQIIPEIVTTEGPIFGTSSVKYTEKPSIFTPERIGNVSTSTKLFTEGEKMTTIEVVGTSTPPETSTLNIPQLSAESLFPEQEGIEETFKQSTKTTEGFYTTKEMATEESQPTTIEKVETFETTPSPSERIESTIIPTEIFPTQTSSPTEEVETKSTLAGEFEIPTEATTESVKEIEASSHAFITKEPEIISTQKGETETIPFTPSEELFTVTEAVESTTNPRIIVDFDSEGVTKNLTELCSTTMQTVSTSESETTLLSTFESEVTEITTPSTEKGEESTTRPTVEILFPTSPGEGEHLTTQKIPTTSEYPSESTKILEFTTVKPVISEETEVTEQTTFIPTSIPTSISPFITTSSVETSTITTSSVETSTLGKSTIGEEVFPTEFTPEASTTNATFSTEAFSSPSPPTTIETTTKLIKSIVIIEGKKKLNVLEGPKGSEGTEFISPNMTITKILDKSTNKFIPNGKKVKDKNLIPIQVTTDMEKSVEMEDVDFEKALEKELDEMIPRILKRIEEEEKEKEELEKKLEKGVGEELEKEIKNNDDVGGEMGDLLNKNSKKVFIDRDYPDFDPPKDKVSDSSVFVEDGMTASPCPYEPFVPSEPPIDVMFLIDGTKSMSGDNFIRSLKMMGDFVMKFDNIGPNGTQFSLVQFTSQPFFEFSFKKHSCRDEILKDIIETSYMKGDNRTNDLDIILEKVNKFGFSYLRGNRPEAKDVLIIFNGNEEENNNIGNAMEKLKKNDIEVFAVCEDEDSEKIFKDILPPKNVMSLEDGNKEVVDTITDSIKKVDNKNSNNNDNVKVIKIDCAENELRIVLEVPKSYQGIFTTKNHLNNSLCSKKVPMEIGDGYKQLGFTFKNNDCGLDILHNDELNGKNYSIVLNVLKDNKEISENDKSYLVQCFAPNKNFDNDERKVITDNVPIDVVPPKCDYSLHRDSIDGPIVNLAVIGQTIYHKWECQGIKNVEDYYGMFIYNCYIGTHEKKNILEMVDSNGCGTNNTNIDIIKYKPDQMIAYTKSEIFSLKDIENIKFSCKIGLCLKKNGDCDGITPPQCSKNSNISSSEVIREDRQISPINQALENDVETFLQVIRSFHFGAQKLVNNNNNFSYKDLEGPIIPVLLITLIVSLSIFIAIVVYKKYKHPIYIREDDLFSSLYTSSNFYNNSFNNSSKLKLDDINFEDQNMYHRNCNFINSHKTTSFNV</sequence>
<feature type="transmembrane region" description="Helical" evidence="10">
    <location>
        <begin position="1935"/>
        <end position="1956"/>
    </location>
</feature>
<feature type="region of interest" description="Disordered" evidence="9">
    <location>
        <begin position="718"/>
        <end position="737"/>
    </location>
</feature>
<feature type="domain" description="VWFA" evidence="12">
    <location>
        <begin position="1432"/>
        <end position="1608"/>
    </location>
</feature>
<keyword evidence="14" id="KW-1185">Reference proteome</keyword>
<evidence type="ECO:0000259" key="13">
    <source>
        <dbReference type="PROSITE" id="PS51034"/>
    </source>
</evidence>
<dbReference type="InterPro" id="IPR002035">
    <property type="entry name" value="VWF_A"/>
</dbReference>
<dbReference type="STRING" id="6248.A0A0K0E1E7"/>
<feature type="chain" id="PRO_5005327296" evidence="11">
    <location>
        <begin position="21"/>
        <end position="2021"/>
    </location>
</feature>
<dbReference type="InterPro" id="IPR051962">
    <property type="entry name" value="Cuticlin"/>
</dbReference>
<dbReference type="Pfam" id="PF25301">
    <property type="entry name" value="CUT_C"/>
    <property type="match status" value="1"/>
</dbReference>
<keyword evidence="7 10" id="KW-0472">Membrane</keyword>
<evidence type="ECO:0000313" key="14">
    <source>
        <dbReference type="Proteomes" id="UP000035681"/>
    </source>
</evidence>
<evidence type="ECO:0000256" key="4">
    <source>
        <dbReference type="ARBA" id="ARBA00022692"/>
    </source>
</evidence>
<dbReference type="GO" id="GO:0005886">
    <property type="term" value="C:plasma membrane"/>
    <property type="evidence" value="ECO:0007669"/>
    <property type="project" value="UniProtKB-SubCell"/>
</dbReference>
<feature type="region of interest" description="Disordered" evidence="9">
    <location>
        <begin position="1089"/>
        <end position="1109"/>
    </location>
</feature>
<evidence type="ECO:0000256" key="7">
    <source>
        <dbReference type="ARBA" id="ARBA00023136"/>
    </source>
</evidence>
<keyword evidence="8" id="KW-0175">Coiled coil</keyword>
<dbReference type="AlphaFoldDB" id="A0A0K0E1E7"/>
<evidence type="ECO:0000256" key="8">
    <source>
        <dbReference type="SAM" id="Coils"/>
    </source>
</evidence>
<dbReference type="Pfam" id="PF00092">
    <property type="entry name" value="VWA"/>
    <property type="match status" value="1"/>
</dbReference>
<reference evidence="15" key="1">
    <citation type="submission" date="2015-08" db="UniProtKB">
        <authorList>
            <consortium name="WormBaseParasite"/>
        </authorList>
    </citation>
    <scope>IDENTIFICATION</scope>
</reference>
<dbReference type="InterPro" id="IPR057475">
    <property type="entry name" value="CUT_C"/>
</dbReference>
<dbReference type="PROSITE" id="PS50234">
    <property type="entry name" value="VWFA"/>
    <property type="match status" value="1"/>
</dbReference>
<keyword evidence="6 10" id="KW-1133">Transmembrane helix</keyword>
<dbReference type="GO" id="GO:0042302">
    <property type="term" value="F:structural constituent of cuticle"/>
    <property type="evidence" value="ECO:0007669"/>
    <property type="project" value="UniProtKB-KW"/>
</dbReference>
<dbReference type="SUPFAM" id="SSF53300">
    <property type="entry name" value="vWA-like"/>
    <property type="match status" value="1"/>
</dbReference>
<accession>A0A0K0E1E7</accession>
<dbReference type="PANTHER" id="PTHR22907:SF40">
    <property type="entry name" value="TRANSMEMBRANE PROTEIN-RELATED"/>
    <property type="match status" value="1"/>
</dbReference>
<evidence type="ECO:0000259" key="12">
    <source>
        <dbReference type="PROSITE" id="PS50234"/>
    </source>
</evidence>
<dbReference type="InterPro" id="IPR056953">
    <property type="entry name" value="CUT_N"/>
</dbReference>
<comment type="subcellular location">
    <subcellularLocation>
        <location evidence="1">Cell membrane</location>
        <topology evidence="1">Single-pass type I membrane protein</topology>
    </subcellularLocation>
</comment>
<evidence type="ECO:0000256" key="9">
    <source>
        <dbReference type="SAM" id="MobiDB-lite"/>
    </source>
</evidence>
<dbReference type="WBParaSite" id="SSTP_0000331300.1">
    <property type="protein sequence ID" value="SSTP_0000331300.1"/>
    <property type="gene ID" value="SSTP_0000331300"/>
</dbReference>
<evidence type="ECO:0000313" key="16">
    <source>
        <dbReference type="WBParaSite" id="TCONS_00007298.p1"/>
    </source>
</evidence>
<proteinExistence type="predicted"/>
<feature type="coiled-coil region" evidence="8">
    <location>
        <begin position="1326"/>
        <end position="1360"/>
    </location>
</feature>
<dbReference type="PANTHER" id="PTHR22907">
    <property type="entry name" value="GH04558P"/>
    <property type="match status" value="1"/>
</dbReference>
<evidence type="ECO:0000256" key="1">
    <source>
        <dbReference type="ARBA" id="ARBA00004251"/>
    </source>
</evidence>
<keyword evidence="4 10" id="KW-0812">Transmembrane</keyword>
<evidence type="ECO:0000256" key="2">
    <source>
        <dbReference type="ARBA" id="ARBA00022460"/>
    </source>
</evidence>
<evidence type="ECO:0000313" key="15">
    <source>
        <dbReference type="WBParaSite" id="SSTP_0000331300.1"/>
    </source>
</evidence>
<dbReference type="SMART" id="SM00241">
    <property type="entry name" value="ZP"/>
    <property type="match status" value="1"/>
</dbReference>
<name>A0A0K0E1E7_STRER</name>
<evidence type="ECO:0000256" key="6">
    <source>
        <dbReference type="ARBA" id="ARBA00022989"/>
    </source>
</evidence>
<keyword evidence="5 11" id="KW-0732">Signal</keyword>
<feature type="compositionally biased region" description="Polar residues" evidence="9">
    <location>
        <begin position="728"/>
        <end position="737"/>
    </location>
</feature>
<evidence type="ECO:0000256" key="10">
    <source>
        <dbReference type="SAM" id="Phobius"/>
    </source>
</evidence>
<protein>
    <submittedName>
        <fullName evidence="15">Mucin-2-like</fullName>
    </submittedName>
    <submittedName>
        <fullName evidence="16">VWFA domain-containing protein</fullName>
    </submittedName>
</protein>
<dbReference type="Pfam" id="PF25057">
    <property type="entry name" value="CUT_N"/>
    <property type="match status" value="1"/>
</dbReference>
<organism evidence="15">
    <name type="scientific">Strongyloides stercoralis</name>
    <name type="common">Threadworm</name>
    <dbReference type="NCBI Taxonomy" id="6248"/>
    <lineage>
        <taxon>Eukaryota</taxon>
        <taxon>Metazoa</taxon>
        <taxon>Ecdysozoa</taxon>
        <taxon>Nematoda</taxon>
        <taxon>Chromadorea</taxon>
        <taxon>Rhabditida</taxon>
        <taxon>Tylenchina</taxon>
        <taxon>Panagrolaimomorpha</taxon>
        <taxon>Strongyloidoidea</taxon>
        <taxon>Strongyloididae</taxon>
        <taxon>Strongyloides</taxon>
    </lineage>
</organism>
<evidence type="ECO:0000256" key="3">
    <source>
        <dbReference type="ARBA" id="ARBA00022475"/>
    </source>
</evidence>
<dbReference type="InterPro" id="IPR001507">
    <property type="entry name" value="ZP_dom"/>
</dbReference>
<feature type="compositionally biased region" description="Low complexity" evidence="9">
    <location>
        <begin position="718"/>
        <end position="727"/>
    </location>
</feature>
<evidence type="ECO:0000256" key="11">
    <source>
        <dbReference type="SAM" id="SignalP"/>
    </source>
</evidence>
<dbReference type="PROSITE" id="PS51034">
    <property type="entry name" value="ZP_2"/>
    <property type="match status" value="1"/>
</dbReference>
<dbReference type="WBParaSite" id="TCONS_00007298.p1">
    <property type="protein sequence ID" value="TCONS_00007298.p1"/>
    <property type="gene ID" value="XLOC_005335"/>
</dbReference>
<dbReference type="InterPro" id="IPR036465">
    <property type="entry name" value="vWFA_dom_sf"/>
</dbReference>
<dbReference type="SMART" id="SM00327">
    <property type="entry name" value="VWA"/>
    <property type="match status" value="1"/>
</dbReference>
<evidence type="ECO:0000256" key="5">
    <source>
        <dbReference type="ARBA" id="ARBA00022729"/>
    </source>
</evidence>
<feature type="domain" description="ZP" evidence="13">
    <location>
        <begin position="1628"/>
        <end position="1872"/>
    </location>
</feature>